<proteinExistence type="inferred from homology"/>
<accession>A0A5B9DJ56</accession>
<dbReference type="InterPro" id="IPR003593">
    <property type="entry name" value="AAA+_ATPase"/>
</dbReference>
<dbReference type="PROSITE" id="PS50893">
    <property type="entry name" value="ABC_TRANSPORTER_2"/>
    <property type="match status" value="1"/>
</dbReference>
<keyword evidence="6" id="KW-1185">Reference proteome</keyword>
<evidence type="ECO:0000256" key="4">
    <source>
        <dbReference type="SAM" id="MobiDB-lite"/>
    </source>
</evidence>
<dbReference type="Proteomes" id="UP000321062">
    <property type="component" value="Chromosome"/>
</dbReference>
<dbReference type="GO" id="GO:0016887">
    <property type="term" value="F:ATP hydrolysis activity"/>
    <property type="evidence" value="ECO:0007669"/>
    <property type="project" value="InterPro"/>
</dbReference>
<evidence type="ECO:0000256" key="2">
    <source>
        <dbReference type="ARBA" id="ARBA00022741"/>
    </source>
</evidence>
<dbReference type="RefSeq" id="WP_147655070.1">
    <property type="nucleotide sequence ID" value="NZ_BMFM01000001.1"/>
</dbReference>
<dbReference type="Pfam" id="PF00005">
    <property type="entry name" value="ABC_tran"/>
    <property type="match status" value="1"/>
</dbReference>
<dbReference type="AlphaFoldDB" id="A0A5B9DJ56"/>
<protein>
    <submittedName>
        <fullName evidence="5">ABC transporter ATP-binding protein</fullName>
    </submittedName>
</protein>
<gene>
    <name evidence="5" type="ORF">FNA67_03335</name>
</gene>
<evidence type="ECO:0000256" key="3">
    <source>
        <dbReference type="ARBA" id="ARBA00022840"/>
    </source>
</evidence>
<evidence type="ECO:0000313" key="6">
    <source>
        <dbReference type="Proteomes" id="UP000321062"/>
    </source>
</evidence>
<comment type="similarity">
    <text evidence="1">Belongs to the ABC transporter superfamily.</text>
</comment>
<dbReference type="OrthoDB" id="9778547at2"/>
<keyword evidence="2" id="KW-0547">Nucleotide-binding</keyword>
<name>A0A5B9DJ56_9HYPH</name>
<dbReference type="Gene3D" id="3.40.50.300">
    <property type="entry name" value="P-loop containing nucleotide triphosphate hydrolases"/>
    <property type="match status" value="1"/>
</dbReference>
<dbReference type="InterPro" id="IPR027417">
    <property type="entry name" value="P-loop_NTPase"/>
</dbReference>
<dbReference type="PROSITE" id="PS00211">
    <property type="entry name" value="ABC_TRANSPORTER_1"/>
    <property type="match status" value="1"/>
</dbReference>
<dbReference type="InterPro" id="IPR003439">
    <property type="entry name" value="ABC_transporter-like_ATP-bd"/>
</dbReference>
<dbReference type="SMART" id="SM00382">
    <property type="entry name" value="AAA"/>
    <property type="match status" value="1"/>
</dbReference>
<dbReference type="EMBL" id="CP041690">
    <property type="protein sequence ID" value="QEE19260.1"/>
    <property type="molecule type" value="Genomic_DNA"/>
</dbReference>
<feature type="region of interest" description="Disordered" evidence="4">
    <location>
        <begin position="311"/>
        <end position="336"/>
    </location>
</feature>
<feature type="compositionally biased region" description="Basic and acidic residues" evidence="4">
    <location>
        <begin position="312"/>
        <end position="324"/>
    </location>
</feature>
<dbReference type="SUPFAM" id="SSF52540">
    <property type="entry name" value="P-loop containing nucleoside triphosphate hydrolases"/>
    <property type="match status" value="1"/>
</dbReference>
<reference evidence="5 6" key="1">
    <citation type="journal article" date="2015" name="Int. J. Syst. Evol. Microbiol.">
        <title>Youhaiella tibetensis gen. nov., sp. nov., isolated from subsurface sediment.</title>
        <authorList>
            <person name="Wang Y.X."/>
            <person name="Huang F.Q."/>
            <person name="Nogi Y."/>
            <person name="Pang S.J."/>
            <person name="Wang P.K."/>
            <person name="Lv J."/>
        </authorList>
    </citation>
    <scope>NUCLEOTIDE SEQUENCE [LARGE SCALE GENOMIC DNA]</scope>
    <source>
        <strain evidence="6">fig4</strain>
    </source>
</reference>
<organism evidence="5 6">
    <name type="scientific">Paradevosia tibetensis</name>
    <dbReference type="NCBI Taxonomy" id="1447062"/>
    <lineage>
        <taxon>Bacteria</taxon>
        <taxon>Pseudomonadati</taxon>
        <taxon>Pseudomonadota</taxon>
        <taxon>Alphaproteobacteria</taxon>
        <taxon>Hyphomicrobiales</taxon>
        <taxon>Devosiaceae</taxon>
        <taxon>Paradevosia</taxon>
    </lineage>
</organism>
<keyword evidence="3 5" id="KW-0067">ATP-binding</keyword>
<dbReference type="PANTHER" id="PTHR43582:SF2">
    <property type="entry name" value="LINEARMYCIN RESISTANCE ATP-BINDING PROTEIN LNRL"/>
    <property type="match status" value="1"/>
</dbReference>
<dbReference type="KEGG" id="yti:FNA67_03335"/>
<dbReference type="InterPro" id="IPR017871">
    <property type="entry name" value="ABC_transporter-like_CS"/>
</dbReference>
<dbReference type="GO" id="GO:0005524">
    <property type="term" value="F:ATP binding"/>
    <property type="evidence" value="ECO:0007669"/>
    <property type="project" value="UniProtKB-KW"/>
</dbReference>
<dbReference type="PANTHER" id="PTHR43582">
    <property type="entry name" value="LINEARMYCIN RESISTANCE ATP-BINDING PROTEIN LNRL"/>
    <property type="match status" value="1"/>
</dbReference>
<evidence type="ECO:0000313" key="5">
    <source>
        <dbReference type="EMBL" id="QEE19260.1"/>
    </source>
</evidence>
<sequence>MNTGAGRPAAVPSPVIEVKDLAKRYGEHQALGGVSFDVGRGELFALLGPNGAGKTTLLSILCTILKPNSGTARIAGVDVLKSPLRARRNIGVVFQEPSLDDRLSVEENLKFHALAYGVPMSVSQKRIDALLELVELGEVKERLVRTLSSGMKRRLEIARALVHNSRVLFLDEPTVGLDAQSRERIWFYLRRLQELRGLTIVVTTHYIEEVERCDRVCVIDHGAVLAMGTPDELKHTIGREYLRIRPKDSAAKTEILAHYGPRGATSGEGILISDVDDAAVEDFLERFGTRIRSLDVERPSLESVFLTLTGKAPRDQEASPRERTLSFARQGGEHTR</sequence>
<evidence type="ECO:0000256" key="1">
    <source>
        <dbReference type="ARBA" id="ARBA00005417"/>
    </source>
</evidence>